<keyword evidence="2" id="KW-0805">Transcription regulation</keyword>
<accession>A0A9W5YJ00</accession>
<dbReference type="CDD" id="cd12148">
    <property type="entry name" value="fungal_TF_MHR"/>
    <property type="match status" value="1"/>
</dbReference>
<protein>
    <recommendedName>
        <fullName evidence="6">Xylanolytic transcriptional activator regulatory domain-containing protein</fullName>
    </recommendedName>
</protein>
<gene>
    <name evidence="7" type="ORF">AbraCBS73388_000913</name>
</gene>
<keyword evidence="3" id="KW-0804">Transcription</keyword>
<dbReference type="Proteomes" id="UP001143548">
    <property type="component" value="Unassembled WGS sequence"/>
</dbReference>
<dbReference type="GO" id="GO:0003677">
    <property type="term" value="F:DNA binding"/>
    <property type="evidence" value="ECO:0007669"/>
    <property type="project" value="InterPro"/>
</dbReference>
<evidence type="ECO:0000259" key="6">
    <source>
        <dbReference type="SMART" id="SM00906"/>
    </source>
</evidence>
<dbReference type="GO" id="GO:0005634">
    <property type="term" value="C:nucleus"/>
    <property type="evidence" value="ECO:0007669"/>
    <property type="project" value="UniProtKB-SubCell"/>
</dbReference>
<dbReference type="Pfam" id="PF04082">
    <property type="entry name" value="Fungal_trans"/>
    <property type="match status" value="1"/>
</dbReference>
<evidence type="ECO:0000313" key="8">
    <source>
        <dbReference type="Proteomes" id="UP001143548"/>
    </source>
</evidence>
<feature type="compositionally biased region" description="Polar residues" evidence="5">
    <location>
        <begin position="283"/>
        <end position="294"/>
    </location>
</feature>
<evidence type="ECO:0000256" key="1">
    <source>
        <dbReference type="ARBA" id="ARBA00004123"/>
    </source>
</evidence>
<evidence type="ECO:0000256" key="5">
    <source>
        <dbReference type="SAM" id="MobiDB-lite"/>
    </source>
</evidence>
<dbReference type="EMBL" id="BROQ01000011">
    <property type="protein sequence ID" value="GKZ18345.1"/>
    <property type="molecule type" value="Genomic_DNA"/>
</dbReference>
<dbReference type="InterPro" id="IPR007219">
    <property type="entry name" value="XnlR_reg_dom"/>
</dbReference>
<evidence type="ECO:0000256" key="3">
    <source>
        <dbReference type="ARBA" id="ARBA00023163"/>
    </source>
</evidence>
<organism evidence="7 8">
    <name type="scientific">Aspergillus brasiliensis</name>
    <dbReference type="NCBI Taxonomy" id="319629"/>
    <lineage>
        <taxon>Eukaryota</taxon>
        <taxon>Fungi</taxon>
        <taxon>Dikarya</taxon>
        <taxon>Ascomycota</taxon>
        <taxon>Pezizomycotina</taxon>
        <taxon>Eurotiomycetes</taxon>
        <taxon>Eurotiomycetidae</taxon>
        <taxon>Eurotiales</taxon>
        <taxon>Aspergillaceae</taxon>
        <taxon>Aspergillus</taxon>
        <taxon>Aspergillus subgen. Circumdati</taxon>
    </lineage>
</organism>
<evidence type="ECO:0000256" key="2">
    <source>
        <dbReference type="ARBA" id="ARBA00023015"/>
    </source>
</evidence>
<feature type="compositionally biased region" description="Basic and acidic residues" evidence="5">
    <location>
        <begin position="59"/>
        <end position="79"/>
    </location>
</feature>
<dbReference type="GO" id="GO:0006351">
    <property type="term" value="P:DNA-templated transcription"/>
    <property type="evidence" value="ECO:0007669"/>
    <property type="project" value="InterPro"/>
</dbReference>
<comment type="subcellular location">
    <subcellularLocation>
        <location evidence="1">Nucleus</location>
    </subcellularLocation>
</comment>
<feature type="region of interest" description="Disordered" evidence="5">
    <location>
        <begin position="281"/>
        <end position="301"/>
    </location>
</feature>
<dbReference type="GO" id="GO:0008270">
    <property type="term" value="F:zinc ion binding"/>
    <property type="evidence" value="ECO:0007669"/>
    <property type="project" value="InterPro"/>
</dbReference>
<dbReference type="SMART" id="SM00906">
    <property type="entry name" value="Fungal_trans"/>
    <property type="match status" value="1"/>
</dbReference>
<dbReference type="PANTHER" id="PTHR31001">
    <property type="entry name" value="UNCHARACTERIZED TRANSCRIPTIONAL REGULATORY PROTEIN"/>
    <property type="match status" value="1"/>
</dbReference>
<dbReference type="AlphaFoldDB" id="A0A9W5YJ00"/>
<feature type="region of interest" description="Disordered" evidence="5">
    <location>
        <begin position="47"/>
        <end position="79"/>
    </location>
</feature>
<keyword evidence="4" id="KW-0539">Nucleus</keyword>
<feature type="domain" description="Xylanolytic transcriptional activator regulatory" evidence="6">
    <location>
        <begin position="222"/>
        <end position="295"/>
    </location>
</feature>
<evidence type="ECO:0000256" key="4">
    <source>
        <dbReference type="ARBA" id="ARBA00023242"/>
    </source>
</evidence>
<evidence type="ECO:0000313" key="7">
    <source>
        <dbReference type="EMBL" id="GKZ18345.1"/>
    </source>
</evidence>
<reference evidence="7" key="1">
    <citation type="submission" date="2022-07" db="EMBL/GenBank/DDBJ databases">
        <title>Taxonomy of Aspergillus series Nigri: significant species reduction supported by multi-species coalescent approaches.</title>
        <authorList>
            <person name="Bian C."/>
            <person name="Kusuya Y."/>
            <person name="Sklenar F."/>
            <person name="D'hooge E."/>
            <person name="Yaguchi T."/>
            <person name="Takahashi H."/>
            <person name="Hubka V."/>
        </authorList>
    </citation>
    <scope>NUCLEOTIDE SEQUENCE</scope>
    <source>
        <strain evidence="7">CBS 733.88</strain>
    </source>
</reference>
<proteinExistence type="predicted"/>
<dbReference type="PANTHER" id="PTHR31001:SF91">
    <property type="entry name" value="ZN(II)2CYS6 TRANSCRIPTION FACTOR (EUROFUNG)"/>
    <property type="match status" value="1"/>
</dbReference>
<dbReference type="InterPro" id="IPR050613">
    <property type="entry name" value="Sec_Metabolite_Reg"/>
</dbReference>
<comment type="caution">
    <text evidence="7">The sequence shown here is derived from an EMBL/GenBank/DDBJ whole genome shotgun (WGS) entry which is preliminary data.</text>
</comment>
<name>A0A9W5YJ00_9EURO</name>
<sequence>MRRRSRSPDSTNPDVTNRLERIEDALRVLGEDLGRIKDLLQVAIPSSSSEGMSDGEVLSSRKDDKRLDPHGDGLESRIERPTRALSTFDSSKVTTERQHPSPITISILWQWYLDAVDPVLKIFHTPSIQKDVMCVFKQEIIEDLARDCLLFAIYYASIISMPSYTCLEKLGEDKATLLERYRTGVERTLARVDLSDSRDITLLQAFTLYLTCTRLDSHGSSAKAHLPTAINMAYRLRLHLDGTEQNSSPIETKMRHHLWWQLVTLDLRTAEDHNTTPYILEPSFTTQPPSNSDDTVCHPSPSTSITTTSSTFFQILHFELTSFTRRIIFSETFNQANNYPILSPIQKHQAINAFRQSLEEKYFSHCNSTNALELITAATVQLSLVKMKLSRFSSEHWRSGIMIQGGNGFERISEGRDEAWSVVEQAYGYWKNDETVQGTAQWEVIEDLRSRALRVRVNEEDEAIMDDVGNVPELVPDDCPVLVEELAEGAPTGAAELPGNGTVCEWSIEAFEQYFQALGQGDDMSNLL</sequence>